<sequence>MIHAITYSIVEHLKANIPDVAQRVVWLYDGVTLTGRVKPFITVDQLVNNGEVVAAGRRDYQQIYALQIGVHTRSVGERSKLPEVIERALRGPIPLYDTDGATPVLTAQSFTASVTRITPISPEDVNDETNKHRAYLDVEIKYYVDSDGLTFTQ</sequence>
<organism evidence="1 2">
    <name type="scientific">Paenibacillus glycanilyticus</name>
    <dbReference type="NCBI Taxonomy" id="126569"/>
    <lineage>
        <taxon>Bacteria</taxon>
        <taxon>Bacillati</taxon>
        <taxon>Bacillota</taxon>
        <taxon>Bacilli</taxon>
        <taxon>Bacillales</taxon>
        <taxon>Paenibacillaceae</taxon>
        <taxon>Paenibacillus</taxon>
    </lineage>
</organism>
<dbReference type="EMBL" id="BTCL01000021">
    <property type="protein sequence ID" value="GMK47653.1"/>
    <property type="molecule type" value="Genomic_DNA"/>
</dbReference>
<evidence type="ECO:0008006" key="3">
    <source>
        <dbReference type="Google" id="ProtNLM"/>
    </source>
</evidence>
<evidence type="ECO:0000313" key="2">
    <source>
        <dbReference type="Proteomes" id="UP001285921"/>
    </source>
</evidence>
<protein>
    <recommendedName>
        <fullName evidence="3">DUF2634 domain-containing protein</fullName>
    </recommendedName>
</protein>
<keyword evidence="2" id="KW-1185">Reference proteome</keyword>
<name>A0ABQ6NRE0_9BACL</name>
<reference evidence="1 2" key="1">
    <citation type="submission" date="2023-05" db="EMBL/GenBank/DDBJ databases">
        <title>Draft genome of Paenibacillus sp. CCS26.</title>
        <authorList>
            <person name="Akita H."/>
            <person name="Shinto Y."/>
            <person name="Kimura Z."/>
        </authorList>
    </citation>
    <scope>NUCLEOTIDE SEQUENCE [LARGE SCALE GENOMIC DNA]</scope>
    <source>
        <strain evidence="1 2">CCS26</strain>
    </source>
</reference>
<dbReference type="RefSeq" id="WP_317981573.1">
    <property type="nucleotide sequence ID" value="NZ_BTCL01000021.1"/>
</dbReference>
<gene>
    <name evidence="1" type="ORF">PghCCS26_47830</name>
</gene>
<dbReference type="Proteomes" id="UP001285921">
    <property type="component" value="Unassembled WGS sequence"/>
</dbReference>
<accession>A0ABQ6NRE0</accession>
<comment type="caution">
    <text evidence="1">The sequence shown here is derived from an EMBL/GenBank/DDBJ whole genome shotgun (WGS) entry which is preliminary data.</text>
</comment>
<proteinExistence type="predicted"/>
<evidence type="ECO:0000313" key="1">
    <source>
        <dbReference type="EMBL" id="GMK47653.1"/>
    </source>
</evidence>